<evidence type="ECO:0000256" key="4">
    <source>
        <dbReference type="ARBA" id="ARBA00022692"/>
    </source>
</evidence>
<dbReference type="EMBL" id="JAAXPC010000009">
    <property type="protein sequence ID" value="NKY03306.1"/>
    <property type="molecule type" value="Genomic_DNA"/>
</dbReference>
<feature type="transmembrane region" description="Helical" evidence="9">
    <location>
        <begin position="12"/>
        <end position="30"/>
    </location>
</feature>
<dbReference type="GO" id="GO:0005886">
    <property type="term" value="C:plasma membrane"/>
    <property type="evidence" value="ECO:0007669"/>
    <property type="project" value="UniProtKB-SubCell"/>
</dbReference>
<reference evidence="10 11" key="1">
    <citation type="submission" date="2020-04" db="EMBL/GenBank/DDBJ databases">
        <title>MicrobeNet Type strains.</title>
        <authorList>
            <person name="Nicholson A.C."/>
        </authorList>
    </citation>
    <scope>NUCLEOTIDE SEQUENCE [LARGE SCALE GENOMIC DNA]</scope>
    <source>
        <strain evidence="10 11">ATCC BAA-14</strain>
    </source>
</reference>
<dbReference type="GO" id="GO:0016758">
    <property type="term" value="F:hexosyltransferase activity"/>
    <property type="evidence" value="ECO:0007669"/>
    <property type="project" value="InterPro"/>
</dbReference>
<dbReference type="AlphaFoldDB" id="A0A846WQN7"/>
<feature type="transmembrane region" description="Helical" evidence="9">
    <location>
        <begin position="98"/>
        <end position="117"/>
    </location>
</feature>
<keyword evidence="2" id="KW-1003">Cell membrane</keyword>
<evidence type="ECO:0000256" key="1">
    <source>
        <dbReference type="ARBA" id="ARBA00004651"/>
    </source>
</evidence>
<comment type="caution">
    <text evidence="10">The sequence shown here is derived from an EMBL/GenBank/DDBJ whole genome shotgun (WGS) entry which is preliminary data.</text>
</comment>
<comment type="similarity">
    <text evidence="7">Belongs to the glycosyltransferase 87 family.</text>
</comment>
<keyword evidence="5 9" id="KW-1133">Transmembrane helix</keyword>
<feature type="transmembrane region" description="Helical" evidence="9">
    <location>
        <begin position="350"/>
        <end position="367"/>
    </location>
</feature>
<evidence type="ECO:0000256" key="7">
    <source>
        <dbReference type="ARBA" id="ARBA00024033"/>
    </source>
</evidence>
<feature type="transmembrane region" description="Helical" evidence="9">
    <location>
        <begin position="182"/>
        <end position="203"/>
    </location>
</feature>
<feature type="compositionally biased region" description="Basic and acidic residues" evidence="8">
    <location>
        <begin position="464"/>
        <end position="473"/>
    </location>
</feature>
<name>A0A846WQN7_9ACTN</name>
<feature type="region of interest" description="Disordered" evidence="8">
    <location>
        <begin position="422"/>
        <end position="473"/>
    </location>
</feature>
<feature type="transmembrane region" description="Helical" evidence="9">
    <location>
        <begin position="275"/>
        <end position="295"/>
    </location>
</feature>
<evidence type="ECO:0000313" key="11">
    <source>
        <dbReference type="Proteomes" id="UP000563898"/>
    </source>
</evidence>
<dbReference type="Proteomes" id="UP000563898">
    <property type="component" value="Unassembled WGS sequence"/>
</dbReference>
<keyword evidence="6 9" id="KW-0472">Membrane</keyword>
<comment type="subcellular location">
    <subcellularLocation>
        <location evidence="1">Cell membrane</location>
        <topology evidence="1">Multi-pass membrane protein</topology>
    </subcellularLocation>
</comment>
<feature type="transmembrane region" description="Helical" evidence="9">
    <location>
        <begin position="326"/>
        <end position="343"/>
    </location>
</feature>
<evidence type="ECO:0000256" key="2">
    <source>
        <dbReference type="ARBA" id="ARBA00022475"/>
    </source>
</evidence>
<evidence type="ECO:0000256" key="8">
    <source>
        <dbReference type="SAM" id="MobiDB-lite"/>
    </source>
</evidence>
<dbReference type="Pfam" id="PF09594">
    <property type="entry name" value="GT87"/>
    <property type="match status" value="1"/>
</dbReference>
<keyword evidence="4 9" id="KW-0812">Transmembrane</keyword>
<evidence type="ECO:0000256" key="9">
    <source>
        <dbReference type="SAM" id="Phobius"/>
    </source>
</evidence>
<evidence type="ECO:0000256" key="5">
    <source>
        <dbReference type="ARBA" id="ARBA00022989"/>
    </source>
</evidence>
<feature type="transmembrane region" description="Helical" evidence="9">
    <location>
        <begin position="302"/>
        <end position="320"/>
    </location>
</feature>
<accession>A0A846WQN7</accession>
<feature type="transmembrane region" description="Helical" evidence="9">
    <location>
        <begin position="387"/>
        <end position="407"/>
    </location>
</feature>
<protein>
    <submittedName>
        <fullName evidence="10">DUF2029 domain-containing protein</fullName>
    </submittedName>
</protein>
<evidence type="ECO:0000313" key="10">
    <source>
        <dbReference type="EMBL" id="NKY03306.1"/>
    </source>
</evidence>
<feature type="transmembrane region" description="Helical" evidence="9">
    <location>
        <begin position="210"/>
        <end position="229"/>
    </location>
</feature>
<sequence length="473" mass="52171">MTAPVSRRAFTTINVVGAVVLVLGVCRVFGQPWLVHLGPTKYWGPPVDLQIYRYGGQFLLHGQHLYDGPMPQANDSILPFTYPPFAAVSFVPMSWMPVRLLSVIFLILGCLLTWWLIRILLRRVGCGDLPVGWSMILTGVAFELEPIRITLDLGQINLILAGLVIADTLWDRRPAWAEPYRGLLVGIAAAIKMTPAVVVIYFLARRQWRAAINVVVGFLAATGIAWAITPSDTWKYWTSTVFDPERIGGLAFVYNQGIAGVLARTGMSDSDRSHWWLPLCAIAGLYCLALAWHLAKRREYELCFLAAWAVALLATPAAWIHHWVLTSVYILVFVTIGVRALRARRGDRRGAVFLGLGILGLIAQLPGPSLSLPSAQLNELRWGWWEIIYGNSSLIWLVLILLISWWLPLTRVREAWEPGAYGPESVGPEPGEPELAERGSVGPESVGPGHTESVVGGADTGAFDNREEGLARS</sequence>
<organism evidence="10 11">
    <name type="scientific">Gordonia polyisoprenivorans</name>
    <dbReference type="NCBI Taxonomy" id="84595"/>
    <lineage>
        <taxon>Bacteria</taxon>
        <taxon>Bacillati</taxon>
        <taxon>Actinomycetota</taxon>
        <taxon>Actinomycetes</taxon>
        <taxon>Mycobacteriales</taxon>
        <taxon>Gordoniaceae</taxon>
        <taxon>Gordonia</taxon>
    </lineage>
</organism>
<proteinExistence type="inferred from homology"/>
<evidence type="ECO:0000256" key="3">
    <source>
        <dbReference type="ARBA" id="ARBA00022679"/>
    </source>
</evidence>
<dbReference type="InterPro" id="IPR018584">
    <property type="entry name" value="GT87"/>
</dbReference>
<evidence type="ECO:0000256" key="6">
    <source>
        <dbReference type="ARBA" id="ARBA00023136"/>
    </source>
</evidence>
<dbReference type="RefSeq" id="WP_035727148.1">
    <property type="nucleotide sequence ID" value="NZ_JAAXPC010000009.1"/>
</dbReference>
<gene>
    <name evidence="10" type="ORF">HGA05_17185</name>
</gene>
<keyword evidence="3" id="KW-0808">Transferase</keyword>